<name>A0ABT2ZAW3_9RHOB</name>
<dbReference type="RefSeq" id="WP_263733796.1">
    <property type="nucleotide sequence ID" value="NZ_JAOWKY010000001.1"/>
</dbReference>
<keyword evidence="2" id="KW-1185">Reference proteome</keyword>
<proteinExistence type="predicted"/>
<dbReference type="Proteomes" id="UP001652542">
    <property type="component" value="Unassembled WGS sequence"/>
</dbReference>
<reference evidence="1 2" key="1">
    <citation type="submission" date="2022-10" db="EMBL/GenBank/DDBJ databases">
        <title>Defluviimonas sp. nov., isolated from ocean surface water.</title>
        <authorList>
            <person name="He W."/>
            <person name="Wang L."/>
            <person name="Zhang D.-F."/>
        </authorList>
    </citation>
    <scope>NUCLEOTIDE SEQUENCE [LARGE SCALE GENOMIC DNA]</scope>
    <source>
        <strain evidence="1 2">WL0002</strain>
    </source>
</reference>
<protein>
    <submittedName>
        <fullName evidence="1">Uncharacterized protein</fullName>
    </submittedName>
</protein>
<sequence>MYLGYFDEADHTSKNNFTVCGLTAIHVEHAADLSRQIEKIRIVGEFKPEDLLKFSTNSRPVYCSEDNHRQTKDSVISAAVDHGVVFFGYCHFNEDHVAHDSDRNRIY</sequence>
<evidence type="ECO:0000313" key="1">
    <source>
        <dbReference type="EMBL" id="MCV2868177.1"/>
    </source>
</evidence>
<accession>A0ABT2ZAW3</accession>
<organism evidence="1 2">
    <name type="scientific">Albidovulum marisflavi</name>
    <dbReference type="NCBI Taxonomy" id="2984159"/>
    <lineage>
        <taxon>Bacteria</taxon>
        <taxon>Pseudomonadati</taxon>
        <taxon>Pseudomonadota</taxon>
        <taxon>Alphaproteobacteria</taxon>
        <taxon>Rhodobacterales</taxon>
        <taxon>Paracoccaceae</taxon>
        <taxon>Albidovulum</taxon>
    </lineage>
</organism>
<dbReference type="EMBL" id="JAOWKY010000001">
    <property type="protein sequence ID" value="MCV2868177.1"/>
    <property type="molecule type" value="Genomic_DNA"/>
</dbReference>
<gene>
    <name evidence="1" type="ORF">OEW28_06000</name>
</gene>
<evidence type="ECO:0000313" key="2">
    <source>
        <dbReference type="Proteomes" id="UP001652542"/>
    </source>
</evidence>
<comment type="caution">
    <text evidence="1">The sequence shown here is derived from an EMBL/GenBank/DDBJ whole genome shotgun (WGS) entry which is preliminary data.</text>
</comment>